<dbReference type="PROSITE" id="PS01270">
    <property type="entry name" value="BAND_7"/>
    <property type="match status" value="1"/>
</dbReference>
<dbReference type="InterPro" id="IPR001972">
    <property type="entry name" value="Stomatin_HflK_fam"/>
</dbReference>
<evidence type="ECO:0000256" key="4">
    <source>
        <dbReference type="SAM" id="MobiDB-lite"/>
    </source>
</evidence>
<feature type="compositionally biased region" description="Polar residues" evidence="4">
    <location>
        <begin position="1"/>
        <end position="16"/>
    </location>
</feature>
<evidence type="ECO:0000313" key="8">
    <source>
        <dbReference type="Proteomes" id="UP000007798"/>
    </source>
</evidence>
<comment type="subcellular location">
    <subcellularLocation>
        <location evidence="1">Membrane</location>
    </subcellularLocation>
</comment>
<proteinExistence type="inferred from homology"/>
<dbReference type="GO" id="GO:0009898">
    <property type="term" value="C:cytoplasmic side of plasma membrane"/>
    <property type="evidence" value="ECO:0007669"/>
    <property type="project" value="UniProtKB-ARBA"/>
</dbReference>
<dbReference type="STRING" id="7260.B4N905"/>
<sequence length="428" mass="47087">MSNEQRQNEGQPGNQDDTFRDTKDAAYEDSSPPKGKEPPTAVPAAAAGGKMPNERAFPPDQQPDPNKQPKRFIKTTEDEEDTIFEKILYFGSIALAIIFFPIAFFLCIAVVKEHDRLVVFRLGRVRKGIRGPGISWVLPCIDTWMTVDMRTICEVVPSQDILTKDSVTIRVDAVLFYCIYSPMDAVIQVANVYEATMMIAQTTLRNIVGSKSLIQLLTSREALSREIGYEVDGITERWGVRVERVELKDIRLPESLQRSLASEAEAHREARAKIISAEGELKASQALKDASDVMAENKITLQLRHLQILTSIASERQCHIIYPFPMEMMTPFEKSGKGKSGGGGGGGGGAGNNNNAYPSFMPFFGAKEESPLPPPATSPPPPPAPGPAASPNSQPENKPRPYMDSQMDPLSKATNTSTKKKFIYTTPK</sequence>
<dbReference type="InterPro" id="IPR043202">
    <property type="entry name" value="Band-7_stomatin-like"/>
</dbReference>
<dbReference type="InterPro" id="IPR036013">
    <property type="entry name" value="Band_7/SPFH_dom_sf"/>
</dbReference>
<dbReference type="InterPro" id="IPR018080">
    <property type="entry name" value="Band_7/stomatin-like_CS"/>
</dbReference>
<dbReference type="Gene3D" id="3.30.479.30">
    <property type="entry name" value="Band 7 domain"/>
    <property type="match status" value="1"/>
</dbReference>
<feature type="domain" description="Band 7" evidence="6">
    <location>
        <begin position="106"/>
        <end position="264"/>
    </location>
</feature>
<dbReference type="Pfam" id="PF01145">
    <property type="entry name" value="Band_7"/>
    <property type="match status" value="1"/>
</dbReference>
<feature type="compositionally biased region" description="Gly residues" evidence="4">
    <location>
        <begin position="338"/>
        <end position="351"/>
    </location>
</feature>
<dbReference type="Proteomes" id="UP000007798">
    <property type="component" value="Unassembled WGS sequence"/>
</dbReference>
<dbReference type="SMR" id="B4N905"/>
<keyword evidence="8" id="KW-1185">Reference proteome</keyword>
<evidence type="ECO:0000256" key="3">
    <source>
        <dbReference type="ARBA" id="ARBA00023136"/>
    </source>
</evidence>
<comment type="similarity">
    <text evidence="2">Belongs to the band 7/mec-2 family.</text>
</comment>
<organism evidence="7 8">
    <name type="scientific">Drosophila willistoni</name>
    <name type="common">Fruit fly</name>
    <dbReference type="NCBI Taxonomy" id="7260"/>
    <lineage>
        <taxon>Eukaryota</taxon>
        <taxon>Metazoa</taxon>
        <taxon>Ecdysozoa</taxon>
        <taxon>Arthropoda</taxon>
        <taxon>Hexapoda</taxon>
        <taxon>Insecta</taxon>
        <taxon>Pterygota</taxon>
        <taxon>Neoptera</taxon>
        <taxon>Endopterygota</taxon>
        <taxon>Diptera</taxon>
        <taxon>Brachycera</taxon>
        <taxon>Muscomorpha</taxon>
        <taxon>Ephydroidea</taxon>
        <taxon>Drosophilidae</taxon>
        <taxon>Drosophila</taxon>
        <taxon>Sophophora</taxon>
    </lineage>
</organism>
<evidence type="ECO:0000256" key="2">
    <source>
        <dbReference type="ARBA" id="ARBA00008164"/>
    </source>
</evidence>
<dbReference type="OrthoDB" id="2105077at2759"/>
<feature type="compositionally biased region" description="Basic and acidic residues" evidence="4">
    <location>
        <begin position="17"/>
        <end position="26"/>
    </location>
</feature>
<dbReference type="PRINTS" id="PR00721">
    <property type="entry name" value="STOMATIN"/>
</dbReference>
<gene>
    <name evidence="7" type="primary">Dwil\GK11530</name>
    <name evidence="7" type="ORF">Dwil_GK11530</name>
</gene>
<dbReference type="SUPFAM" id="SSF117892">
    <property type="entry name" value="Band 7/SPFH domain"/>
    <property type="match status" value="1"/>
</dbReference>
<dbReference type="PhylomeDB" id="B4N905"/>
<dbReference type="PANTHER" id="PTHR10264">
    <property type="entry name" value="BAND 7 PROTEIN-RELATED"/>
    <property type="match status" value="1"/>
</dbReference>
<dbReference type="FunFam" id="3.30.479.30:FF:000004">
    <property type="entry name" value="Putative membrane protease family, stomatin"/>
    <property type="match status" value="1"/>
</dbReference>
<dbReference type="SMART" id="SM00244">
    <property type="entry name" value="PHB"/>
    <property type="match status" value="1"/>
</dbReference>
<dbReference type="EMBL" id="CH964232">
    <property type="protein sequence ID" value="EDW80510.1"/>
    <property type="molecule type" value="Genomic_DNA"/>
</dbReference>
<keyword evidence="5" id="KW-0812">Transmembrane</keyword>
<dbReference type="PANTHER" id="PTHR10264:SF19">
    <property type="entry name" value="AT06885P-RELATED"/>
    <property type="match status" value="1"/>
</dbReference>
<reference evidence="7 8" key="1">
    <citation type="journal article" date="2007" name="Nature">
        <title>Evolution of genes and genomes on the Drosophila phylogeny.</title>
        <authorList>
            <consortium name="Drosophila 12 Genomes Consortium"/>
            <person name="Clark A.G."/>
            <person name="Eisen M.B."/>
            <person name="Smith D.R."/>
            <person name="Bergman C.M."/>
            <person name="Oliver B."/>
            <person name="Markow T.A."/>
            <person name="Kaufman T.C."/>
            <person name="Kellis M."/>
            <person name="Gelbart W."/>
            <person name="Iyer V.N."/>
            <person name="Pollard D.A."/>
            <person name="Sackton T.B."/>
            <person name="Larracuente A.M."/>
            <person name="Singh N.D."/>
            <person name="Abad J.P."/>
            <person name="Abt D.N."/>
            <person name="Adryan B."/>
            <person name="Aguade M."/>
            <person name="Akashi H."/>
            <person name="Anderson W.W."/>
            <person name="Aquadro C.F."/>
            <person name="Ardell D.H."/>
            <person name="Arguello R."/>
            <person name="Artieri C.G."/>
            <person name="Barbash D.A."/>
            <person name="Barker D."/>
            <person name="Barsanti P."/>
            <person name="Batterham P."/>
            <person name="Batzoglou S."/>
            <person name="Begun D."/>
            <person name="Bhutkar A."/>
            <person name="Blanco E."/>
            <person name="Bosak S.A."/>
            <person name="Bradley R.K."/>
            <person name="Brand A.D."/>
            <person name="Brent M.R."/>
            <person name="Brooks A.N."/>
            <person name="Brown R.H."/>
            <person name="Butlin R.K."/>
            <person name="Caggese C."/>
            <person name="Calvi B.R."/>
            <person name="Bernardo de Carvalho A."/>
            <person name="Caspi A."/>
            <person name="Castrezana S."/>
            <person name="Celniker S.E."/>
            <person name="Chang J.L."/>
            <person name="Chapple C."/>
            <person name="Chatterji S."/>
            <person name="Chinwalla A."/>
            <person name="Civetta A."/>
            <person name="Clifton S.W."/>
            <person name="Comeron J.M."/>
            <person name="Costello J.C."/>
            <person name="Coyne J.A."/>
            <person name="Daub J."/>
            <person name="David R.G."/>
            <person name="Delcher A.L."/>
            <person name="Delehaunty K."/>
            <person name="Do C.B."/>
            <person name="Ebling H."/>
            <person name="Edwards K."/>
            <person name="Eickbush T."/>
            <person name="Evans J.D."/>
            <person name="Filipski A."/>
            <person name="Findeiss S."/>
            <person name="Freyhult E."/>
            <person name="Fulton L."/>
            <person name="Fulton R."/>
            <person name="Garcia A.C."/>
            <person name="Gardiner A."/>
            <person name="Garfield D.A."/>
            <person name="Garvin B.E."/>
            <person name="Gibson G."/>
            <person name="Gilbert D."/>
            <person name="Gnerre S."/>
            <person name="Godfrey J."/>
            <person name="Good R."/>
            <person name="Gotea V."/>
            <person name="Gravely B."/>
            <person name="Greenberg A.J."/>
            <person name="Griffiths-Jones S."/>
            <person name="Gross S."/>
            <person name="Guigo R."/>
            <person name="Gustafson E.A."/>
            <person name="Haerty W."/>
            <person name="Hahn M.W."/>
            <person name="Halligan D.L."/>
            <person name="Halpern A.L."/>
            <person name="Halter G.M."/>
            <person name="Han M.V."/>
            <person name="Heger A."/>
            <person name="Hillier L."/>
            <person name="Hinrichs A.S."/>
            <person name="Holmes I."/>
            <person name="Hoskins R.A."/>
            <person name="Hubisz M.J."/>
            <person name="Hultmark D."/>
            <person name="Huntley M.A."/>
            <person name="Jaffe D.B."/>
            <person name="Jagadeeshan S."/>
            <person name="Jeck W.R."/>
            <person name="Johnson J."/>
            <person name="Jones C.D."/>
            <person name="Jordan W.C."/>
            <person name="Karpen G.H."/>
            <person name="Kataoka E."/>
            <person name="Keightley P.D."/>
            <person name="Kheradpour P."/>
            <person name="Kirkness E.F."/>
            <person name="Koerich L.B."/>
            <person name="Kristiansen K."/>
            <person name="Kudrna D."/>
            <person name="Kulathinal R.J."/>
            <person name="Kumar S."/>
            <person name="Kwok R."/>
            <person name="Lander E."/>
            <person name="Langley C.H."/>
            <person name="Lapoint R."/>
            <person name="Lazzaro B.P."/>
            <person name="Lee S.J."/>
            <person name="Levesque L."/>
            <person name="Li R."/>
            <person name="Lin C.F."/>
            <person name="Lin M.F."/>
            <person name="Lindblad-Toh K."/>
            <person name="Llopart A."/>
            <person name="Long M."/>
            <person name="Low L."/>
            <person name="Lozovsky E."/>
            <person name="Lu J."/>
            <person name="Luo M."/>
            <person name="Machado C.A."/>
            <person name="Makalowski W."/>
            <person name="Marzo M."/>
            <person name="Matsuda M."/>
            <person name="Matzkin L."/>
            <person name="McAllister B."/>
            <person name="McBride C.S."/>
            <person name="McKernan B."/>
            <person name="McKernan K."/>
            <person name="Mendez-Lago M."/>
            <person name="Minx P."/>
            <person name="Mollenhauer M.U."/>
            <person name="Montooth K."/>
            <person name="Mount S.M."/>
            <person name="Mu X."/>
            <person name="Myers E."/>
            <person name="Negre B."/>
            <person name="Newfeld S."/>
            <person name="Nielsen R."/>
            <person name="Noor M.A."/>
            <person name="O'Grady P."/>
            <person name="Pachter L."/>
            <person name="Papaceit M."/>
            <person name="Parisi M.J."/>
            <person name="Parisi M."/>
            <person name="Parts L."/>
            <person name="Pedersen J.S."/>
            <person name="Pesole G."/>
            <person name="Phillippy A.M."/>
            <person name="Ponting C.P."/>
            <person name="Pop M."/>
            <person name="Porcelli D."/>
            <person name="Powell J.R."/>
            <person name="Prohaska S."/>
            <person name="Pruitt K."/>
            <person name="Puig M."/>
            <person name="Quesneville H."/>
            <person name="Ram K.R."/>
            <person name="Rand D."/>
            <person name="Rasmussen M.D."/>
            <person name="Reed L.K."/>
            <person name="Reenan R."/>
            <person name="Reily A."/>
            <person name="Remington K.A."/>
            <person name="Rieger T.T."/>
            <person name="Ritchie M.G."/>
            <person name="Robin C."/>
            <person name="Rogers Y.H."/>
            <person name="Rohde C."/>
            <person name="Rozas J."/>
            <person name="Rubenfield M.J."/>
            <person name="Ruiz A."/>
            <person name="Russo S."/>
            <person name="Salzberg S.L."/>
            <person name="Sanchez-Gracia A."/>
            <person name="Saranga D.J."/>
            <person name="Sato H."/>
            <person name="Schaeffer S.W."/>
            <person name="Schatz M.C."/>
            <person name="Schlenke T."/>
            <person name="Schwartz R."/>
            <person name="Segarra C."/>
            <person name="Singh R.S."/>
            <person name="Sirot L."/>
            <person name="Sirota M."/>
            <person name="Sisneros N.B."/>
            <person name="Smith C.D."/>
            <person name="Smith T.F."/>
            <person name="Spieth J."/>
            <person name="Stage D.E."/>
            <person name="Stark A."/>
            <person name="Stephan W."/>
            <person name="Strausberg R.L."/>
            <person name="Strempel S."/>
            <person name="Sturgill D."/>
            <person name="Sutton G."/>
            <person name="Sutton G.G."/>
            <person name="Tao W."/>
            <person name="Teichmann S."/>
            <person name="Tobari Y.N."/>
            <person name="Tomimura Y."/>
            <person name="Tsolas J.M."/>
            <person name="Valente V.L."/>
            <person name="Venter E."/>
            <person name="Venter J.C."/>
            <person name="Vicario S."/>
            <person name="Vieira F.G."/>
            <person name="Vilella A.J."/>
            <person name="Villasante A."/>
            <person name="Walenz B."/>
            <person name="Wang J."/>
            <person name="Wasserman M."/>
            <person name="Watts T."/>
            <person name="Wilson D."/>
            <person name="Wilson R.K."/>
            <person name="Wing R.A."/>
            <person name="Wolfner M.F."/>
            <person name="Wong A."/>
            <person name="Wong G.K."/>
            <person name="Wu C.I."/>
            <person name="Wu G."/>
            <person name="Yamamoto D."/>
            <person name="Yang H.P."/>
            <person name="Yang S.P."/>
            <person name="Yorke J.A."/>
            <person name="Yoshida K."/>
            <person name="Zdobnov E."/>
            <person name="Zhang P."/>
            <person name="Zhang Y."/>
            <person name="Zimin A.V."/>
            <person name="Baldwin J."/>
            <person name="Abdouelleil A."/>
            <person name="Abdulkadir J."/>
            <person name="Abebe A."/>
            <person name="Abera B."/>
            <person name="Abreu J."/>
            <person name="Acer S.C."/>
            <person name="Aftuck L."/>
            <person name="Alexander A."/>
            <person name="An P."/>
            <person name="Anderson E."/>
            <person name="Anderson S."/>
            <person name="Arachi H."/>
            <person name="Azer M."/>
            <person name="Bachantsang P."/>
            <person name="Barry A."/>
            <person name="Bayul T."/>
            <person name="Berlin A."/>
            <person name="Bessette D."/>
            <person name="Bloom T."/>
            <person name="Blye J."/>
            <person name="Boguslavskiy L."/>
            <person name="Bonnet C."/>
            <person name="Boukhgalter B."/>
            <person name="Bourzgui I."/>
            <person name="Brown A."/>
            <person name="Cahill P."/>
            <person name="Channer S."/>
            <person name="Cheshatsang Y."/>
            <person name="Chuda L."/>
            <person name="Citroen M."/>
            <person name="Collymore A."/>
            <person name="Cooke P."/>
            <person name="Costello M."/>
            <person name="D'Aco K."/>
            <person name="Daza R."/>
            <person name="De Haan G."/>
            <person name="DeGray S."/>
            <person name="DeMaso C."/>
            <person name="Dhargay N."/>
            <person name="Dooley K."/>
            <person name="Dooley E."/>
            <person name="Doricent M."/>
            <person name="Dorje P."/>
            <person name="Dorjee K."/>
            <person name="Dupes A."/>
            <person name="Elong R."/>
            <person name="Falk J."/>
            <person name="Farina A."/>
            <person name="Faro S."/>
            <person name="Ferguson D."/>
            <person name="Fisher S."/>
            <person name="Foley C.D."/>
            <person name="Franke A."/>
            <person name="Friedrich D."/>
            <person name="Gadbois L."/>
            <person name="Gearin G."/>
            <person name="Gearin C.R."/>
            <person name="Giannoukos G."/>
            <person name="Goode T."/>
            <person name="Graham J."/>
            <person name="Grandbois E."/>
            <person name="Grewal S."/>
            <person name="Gyaltsen K."/>
            <person name="Hafez N."/>
            <person name="Hagos B."/>
            <person name="Hall J."/>
            <person name="Henson C."/>
            <person name="Hollinger A."/>
            <person name="Honan T."/>
            <person name="Huard M.D."/>
            <person name="Hughes L."/>
            <person name="Hurhula B."/>
            <person name="Husby M.E."/>
            <person name="Kamat A."/>
            <person name="Kanga B."/>
            <person name="Kashin S."/>
            <person name="Khazanovich D."/>
            <person name="Kisner P."/>
            <person name="Lance K."/>
            <person name="Lara M."/>
            <person name="Lee W."/>
            <person name="Lennon N."/>
            <person name="Letendre F."/>
            <person name="LeVine R."/>
            <person name="Lipovsky A."/>
            <person name="Liu X."/>
            <person name="Liu J."/>
            <person name="Liu S."/>
            <person name="Lokyitsang T."/>
            <person name="Lokyitsang Y."/>
            <person name="Lubonja R."/>
            <person name="Lui A."/>
            <person name="MacDonald P."/>
            <person name="Magnisalis V."/>
            <person name="Maru K."/>
            <person name="Matthews C."/>
            <person name="McCusker W."/>
            <person name="McDonough S."/>
            <person name="Mehta T."/>
            <person name="Meldrim J."/>
            <person name="Meneus L."/>
            <person name="Mihai O."/>
            <person name="Mihalev A."/>
            <person name="Mihova T."/>
            <person name="Mittelman R."/>
            <person name="Mlenga V."/>
            <person name="Montmayeur A."/>
            <person name="Mulrain L."/>
            <person name="Navidi A."/>
            <person name="Naylor J."/>
            <person name="Negash T."/>
            <person name="Nguyen T."/>
            <person name="Nguyen N."/>
            <person name="Nicol R."/>
            <person name="Norbu C."/>
            <person name="Norbu N."/>
            <person name="Novod N."/>
            <person name="O'Neill B."/>
            <person name="Osman S."/>
            <person name="Markiewicz E."/>
            <person name="Oyono O.L."/>
            <person name="Patti C."/>
            <person name="Phunkhang P."/>
            <person name="Pierre F."/>
            <person name="Priest M."/>
            <person name="Raghuraman S."/>
            <person name="Rege F."/>
            <person name="Reyes R."/>
            <person name="Rise C."/>
            <person name="Rogov P."/>
            <person name="Ross K."/>
            <person name="Ryan E."/>
            <person name="Settipalli S."/>
            <person name="Shea T."/>
            <person name="Sherpa N."/>
            <person name="Shi L."/>
            <person name="Shih D."/>
            <person name="Sparrow T."/>
            <person name="Spaulding J."/>
            <person name="Stalker J."/>
            <person name="Stange-Thomann N."/>
            <person name="Stavropoulos S."/>
            <person name="Stone C."/>
            <person name="Strader C."/>
            <person name="Tesfaye S."/>
            <person name="Thomson T."/>
            <person name="Thoulutsang Y."/>
            <person name="Thoulutsang D."/>
            <person name="Topham K."/>
            <person name="Topping I."/>
            <person name="Tsamla T."/>
            <person name="Vassiliev H."/>
            <person name="Vo A."/>
            <person name="Wangchuk T."/>
            <person name="Wangdi T."/>
            <person name="Weiand M."/>
            <person name="Wilkinson J."/>
            <person name="Wilson A."/>
            <person name="Yadav S."/>
            <person name="Young G."/>
            <person name="Yu Q."/>
            <person name="Zembek L."/>
            <person name="Zhong D."/>
            <person name="Zimmer A."/>
            <person name="Zwirko Z."/>
            <person name="Jaffe D.B."/>
            <person name="Alvarez P."/>
            <person name="Brockman W."/>
            <person name="Butler J."/>
            <person name="Chin C."/>
            <person name="Gnerre S."/>
            <person name="Grabherr M."/>
            <person name="Kleber M."/>
            <person name="Mauceli E."/>
            <person name="MacCallum I."/>
        </authorList>
    </citation>
    <scope>NUCLEOTIDE SEQUENCE [LARGE SCALE GENOMIC DNA]</scope>
    <source>
        <strain evidence="8">Tucson 14030-0811.24</strain>
    </source>
</reference>
<dbReference type="InParanoid" id="B4N905"/>
<feature type="region of interest" description="Disordered" evidence="4">
    <location>
        <begin position="332"/>
        <end position="428"/>
    </location>
</feature>
<dbReference type="OMA" id="KMPNERA"/>
<feature type="region of interest" description="Disordered" evidence="4">
    <location>
        <begin position="1"/>
        <end position="70"/>
    </location>
</feature>
<dbReference type="Gene3D" id="6.10.250.2090">
    <property type="match status" value="1"/>
</dbReference>
<dbReference type="AlphaFoldDB" id="B4N905"/>
<accession>B4N905</accession>
<feature type="transmembrane region" description="Helical" evidence="5">
    <location>
        <begin position="87"/>
        <end position="111"/>
    </location>
</feature>
<dbReference type="KEGG" id="dwi:6647239"/>
<dbReference type="eggNOG" id="KOG2621">
    <property type="taxonomic scope" value="Eukaryota"/>
</dbReference>
<dbReference type="HOGENOM" id="CLU_052732_0_0_1"/>
<keyword evidence="5" id="KW-1133">Transmembrane helix</keyword>
<protein>
    <recommendedName>
        <fullName evidence="6">Band 7 domain-containing protein</fullName>
    </recommendedName>
</protein>
<feature type="compositionally biased region" description="Low complexity" evidence="4">
    <location>
        <begin position="38"/>
        <end position="47"/>
    </location>
</feature>
<evidence type="ECO:0000256" key="1">
    <source>
        <dbReference type="ARBA" id="ARBA00004370"/>
    </source>
</evidence>
<dbReference type="FunCoup" id="B4N905">
    <property type="interactions" value="19"/>
</dbReference>
<keyword evidence="3 5" id="KW-0472">Membrane</keyword>
<dbReference type="InterPro" id="IPR001107">
    <property type="entry name" value="Band_7"/>
</dbReference>
<feature type="compositionally biased region" description="Pro residues" evidence="4">
    <location>
        <begin position="371"/>
        <end position="388"/>
    </location>
</feature>
<evidence type="ECO:0000313" key="7">
    <source>
        <dbReference type="EMBL" id="EDW80510.1"/>
    </source>
</evidence>
<evidence type="ECO:0000256" key="5">
    <source>
        <dbReference type="SAM" id="Phobius"/>
    </source>
</evidence>
<evidence type="ECO:0000259" key="6">
    <source>
        <dbReference type="SMART" id="SM00244"/>
    </source>
</evidence>
<name>B4N905_DROWI</name>